<dbReference type="InterPro" id="IPR006764">
    <property type="entry name" value="SAM_dep_MeTrfase_SAV2177_type"/>
</dbReference>
<evidence type="ECO:0000313" key="2">
    <source>
        <dbReference type="Proteomes" id="UP001596157"/>
    </source>
</evidence>
<gene>
    <name evidence="1" type="ORF">ACFPM7_20215</name>
</gene>
<dbReference type="Pfam" id="PF04672">
    <property type="entry name" value="Methyltransf_19"/>
    <property type="match status" value="1"/>
</dbReference>
<evidence type="ECO:0000313" key="1">
    <source>
        <dbReference type="EMBL" id="MFC5289382.1"/>
    </source>
</evidence>
<protein>
    <submittedName>
        <fullName evidence="1">SAM-dependent methyltransferase</fullName>
        <ecNumber evidence="1">2.1.1.-</ecNumber>
    </submittedName>
</protein>
<dbReference type="SUPFAM" id="SSF53335">
    <property type="entry name" value="S-adenosyl-L-methionine-dependent methyltransferases"/>
    <property type="match status" value="1"/>
</dbReference>
<dbReference type="PIRSF" id="PIRSF017393">
    <property type="entry name" value="MTase_SAV2177"/>
    <property type="match status" value="1"/>
</dbReference>
<keyword evidence="1" id="KW-0808">Transferase</keyword>
<accession>A0ABW0EPN9</accession>
<dbReference type="Gene3D" id="3.40.50.150">
    <property type="entry name" value="Vaccinia Virus protein VP39"/>
    <property type="match status" value="1"/>
</dbReference>
<dbReference type="GO" id="GO:0032259">
    <property type="term" value="P:methylation"/>
    <property type="evidence" value="ECO:0007669"/>
    <property type="project" value="UniProtKB-KW"/>
</dbReference>
<keyword evidence="1" id="KW-0489">Methyltransferase</keyword>
<dbReference type="InterPro" id="IPR029063">
    <property type="entry name" value="SAM-dependent_MTases_sf"/>
</dbReference>
<proteinExistence type="predicted"/>
<sequence>MHEPAAHGLLDFEGPTLARLVDALLGGRDNYAADRALVEQLVAVDPGVRQLARDHRDWVVRCLRLLVTAHGIDQFIDIGSGLPTTDNTHQIAQRYNAEARVVYVDNDPVVQAYGRALLEENDLTHMAPCDFTDPSAALASVELFKNVDFERPIGLMLCSVVHHILDDDEADTVVRAWVDVLPRGSFVMLTHDIDPGGEHSALVRRLDEVLAGTPLASVHRTREQIEGYFAGLDLIEPGVSLLHAWWPDGPRVRPLTPISYTVVGALARKP</sequence>
<dbReference type="GO" id="GO:0008168">
    <property type="term" value="F:methyltransferase activity"/>
    <property type="evidence" value="ECO:0007669"/>
    <property type="project" value="UniProtKB-KW"/>
</dbReference>
<keyword evidence="2" id="KW-1185">Reference proteome</keyword>
<reference evidence="2" key="1">
    <citation type="journal article" date="2019" name="Int. J. Syst. Evol. Microbiol.">
        <title>The Global Catalogue of Microorganisms (GCM) 10K type strain sequencing project: providing services to taxonomists for standard genome sequencing and annotation.</title>
        <authorList>
            <consortium name="The Broad Institute Genomics Platform"/>
            <consortium name="The Broad Institute Genome Sequencing Center for Infectious Disease"/>
            <person name="Wu L."/>
            <person name="Ma J."/>
        </authorList>
    </citation>
    <scope>NUCLEOTIDE SEQUENCE [LARGE SCALE GENOMIC DNA]</scope>
    <source>
        <strain evidence="2">CCUG 59778</strain>
    </source>
</reference>
<organism evidence="1 2">
    <name type="scientific">Actinokineospora guangxiensis</name>
    <dbReference type="NCBI Taxonomy" id="1490288"/>
    <lineage>
        <taxon>Bacteria</taxon>
        <taxon>Bacillati</taxon>
        <taxon>Actinomycetota</taxon>
        <taxon>Actinomycetes</taxon>
        <taxon>Pseudonocardiales</taxon>
        <taxon>Pseudonocardiaceae</taxon>
        <taxon>Actinokineospora</taxon>
    </lineage>
</organism>
<dbReference type="Proteomes" id="UP001596157">
    <property type="component" value="Unassembled WGS sequence"/>
</dbReference>
<dbReference type="EC" id="2.1.1.-" evidence="1"/>
<comment type="caution">
    <text evidence="1">The sequence shown here is derived from an EMBL/GenBank/DDBJ whole genome shotgun (WGS) entry which is preliminary data.</text>
</comment>
<dbReference type="EMBL" id="JBHSKF010000011">
    <property type="protein sequence ID" value="MFC5289382.1"/>
    <property type="molecule type" value="Genomic_DNA"/>
</dbReference>
<dbReference type="RefSeq" id="WP_378249232.1">
    <property type="nucleotide sequence ID" value="NZ_JBHSKF010000011.1"/>
</dbReference>
<name>A0ABW0EPN9_9PSEU</name>